<dbReference type="AlphaFoldDB" id="A0A232FJR2"/>
<dbReference type="PANTHER" id="PTHR42643">
    <property type="entry name" value="IONOTROPIC RECEPTOR 20A-RELATED"/>
    <property type="match status" value="1"/>
</dbReference>
<proteinExistence type="predicted"/>
<keyword evidence="10" id="KW-1185">Reference proteome</keyword>
<comment type="subcellular location">
    <subcellularLocation>
        <location evidence="1">Cell membrane</location>
        <topology evidence="1">Multi-pass membrane protein</topology>
    </subcellularLocation>
</comment>
<evidence type="ECO:0000256" key="1">
    <source>
        <dbReference type="ARBA" id="ARBA00004651"/>
    </source>
</evidence>
<keyword evidence="3 8" id="KW-0812">Transmembrane</keyword>
<keyword evidence="5 8" id="KW-0472">Membrane</keyword>
<evidence type="ECO:0000256" key="6">
    <source>
        <dbReference type="ARBA" id="ARBA00023170"/>
    </source>
</evidence>
<evidence type="ECO:0008006" key="11">
    <source>
        <dbReference type="Google" id="ProtNLM"/>
    </source>
</evidence>
<keyword evidence="4 8" id="KW-1133">Transmembrane helix</keyword>
<dbReference type="EMBL" id="NNAY01000115">
    <property type="protein sequence ID" value="OXU30823.1"/>
    <property type="molecule type" value="Genomic_DNA"/>
</dbReference>
<evidence type="ECO:0000256" key="3">
    <source>
        <dbReference type="ARBA" id="ARBA00022692"/>
    </source>
</evidence>
<evidence type="ECO:0000256" key="2">
    <source>
        <dbReference type="ARBA" id="ARBA00022475"/>
    </source>
</evidence>
<feature type="transmembrane region" description="Helical" evidence="8">
    <location>
        <begin position="289"/>
        <end position="310"/>
    </location>
</feature>
<accession>A0A232FJR2</accession>
<evidence type="ECO:0000256" key="8">
    <source>
        <dbReference type="SAM" id="Phobius"/>
    </source>
</evidence>
<feature type="transmembrane region" description="Helical" evidence="8">
    <location>
        <begin position="316"/>
        <end position="333"/>
    </location>
</feature>
<evidence type="ECO:0000313" key="10">
    <source>
        <dbReference type="Proteomes" id="UP000215335"/>
    </source>
</evidence>
<keyword evidence="6" id="KW-0675">Receptor</keyword>
<dbReference type="GO" id="GO:0005886">
    <property type="term" value="C:plasma membrane"/>
    <property type="evidence" value="ECO:0007669"/>
    <property type="project" value="UniProtKB-SubCell"/>
</dbReference>
<organism evidence="9 10">
    <name type="scientific">Trichomalopsis sarcophagae</name>
    <dbReference type="NCBI Taxonomy" id="543379"/>
    <lineage>
        <taxon>Eukaryota</taxon>
        <taxon>Metazoa</taxon>
        <taxon>Ecdysozoa</taxon>
        <taxon>Arthropoda</taxon>
        <taxon>Hexapoda</taxon>
        <taxon>Insecta</taxon>
        <taxon>Pterygota</taxon>
        <taxon>Neoptera</taxon>
        <taxon>Endopterygota</taxon>
        <taxon>Hymenoptera</taxon>
        <taxon>Apocrita</taxon>
        <taxon>Proctotrupomorpha</taxon>
        <taxon>Chalcidoidea</taxon>
        <taxon>Pteromalidae</taxon>
        <taxon>Pteromalinae</taxon>
        <taxon>Trichomalopsis</taxon>
    </lineage>
</organism>
<gene>
    <name evidence="9" type="ORF">TSAR_009862</name>
</gene>
<dbReference type="PANTHER" id="PTHR42643:SF38">
    <property type="entry name" value="IONOTROPIC RECEPTOR 100A"/>
    <property type="match status" value="1"/>
</dbReference>
<keyword evidence="2" id="KW-1003">Cell membrane</keyword>
<dbReference type="Proteomes" id="UP000215335">
    <property type="component" value="Unassembled WGS sequence"/>
</dbReference>
<dbReference type="SUPFAM" id="SSF53850">
    <property type="entry name" value="Periplasmic binding protein-like II"/>
    <property type="match status" value="1"/>
</dbReference>
<evidence type="ECO:0000256" key="7">
    <source>
        <dbReference type="ARBA" id="ARBA00023180"/>
    </source>
</evidence>
<feature type="transmembrane region" description="Helical" evidence="8">
    <location>
        <begin position="547"/>
        <end position="568"/>
    </location>
</feature>
<feature type="transmembrane region" description="Helical" evidence="8">
    <location>
        <begin position="342"/>
        <end position="363"/>
    </location>
</feature>
<sequence length="580" mass="67589">MQNSKIPGNVFLSFPLTEEIATAMFKIYPENASRKILIVNFQTSNTVHIMFLDACSDFKRERLALQKNLNILHRTELKGPRPFILIFLINRNNTFDMRLFLNKIWGTQYYLYVTIIEVSNQASCKKQLNASQSSTQENVFVHQYNPFNDTYQVVPLFETRKLFNHKLRNLHGYILRGSHSETQQGFIPSNGISGKKYTRRHVFSLASSNSELVLMKTIAQILNFTINVTTDMSVLEMWVALRRNELDFSMNSIPTGHLSGIAGIPYFHETTYILIKQYGYTTTQFPWHLVLYIGVILVIIIITKYSLLLLGSESHFSSLYNIAMIVIGISTPVEPKKLREQILYVFLITISVFFSAEFIEYMFNITFNTKQYFVFDTLQDVVDEGISITTDNRTYILLKFDNDGEMLKFINVTVVPYQQECIDMMAQDKSEVNACFSNSILAGQMIRNYSKPQDGWIISRVKENFLVYTPHFLIARYSPYINEFSRMIQRLLESGIPMIWLNENFRMFALKNKEIASVDSTFLYHKDIDENQMIDITYNEQRLMMKLIYLLLIGYTLATFILVIEVIIKKIKKHKNVEHF</sequence>
<name>A0A232FJR2_9HYME</name>
<evidence type="ECO:0000256" key="4">
    <source>
        <dbReference type="ARBA" id="ARBA00022989"/>
    </source>
</evidence>
<keyword evidence="7" id="KW-0325">Glycoprotein</keyword>
<evidence type="ECO:0000313" key="9">
    <source>
        <dbReference type="EMBL" id="OXU30823.1"/>
    </source>
</evidence>
<evidence type="ECO:0000256" key="5">
    <source>
        <dbReference type="ARBA" id="ARBA00023136"/>
    </source>
</evidence>
<protein>
    <recommendedName>
        <fullName evidence="11">Ionotropic glutamate receptor C-terminal domain-containing protein</fullName>
    </recommendedName>
</protein>
<dbReference type="InterPro" id="IPR052192">
    <property type="entry name" value="Insect_Ionotropic_Sensory_Rcpt"/>
</dbReference>
<reference evidence="9 10" key="1">
    <citation type="journal article" date="2017" name="Curr. Biol.">
        <title>The Evolution of Venom by Co-option of Single-Copy Genes.</title>
        <authorList>
            <person name="Martinson E.O."/>
            <person name="Mrinalini"/>
            <person name="Kelkar Y.D."/>
            <person name="Chang C.H."/>
            <person name="Werren J.H."/>
        </authorList>
    </citation>
    <scope>NUCLEOTIDE SEQUENCE [LARGE SCALE GENOMIC DNA]</scope>
    <source>
        <strain evidence="9 10">Alberta</strain>
        <tissue evidence="9">Whole body</tissue>
    </source>
</reference>
<comment type="caution">
    <text evidence="9">The sequence shown here is derived from an EMBL/GenBank/DDBJ whole genome shotgun (WGS) entry which is preliminary data.</text>
</comment>